<feature type="domain" description="C2H2-type" evidence="11">
    <location>
        <begin position="294"/>
        <end position="321"/>
    </location>
</feature>
<dbReference type="GO" id="GO:0008270">
    <property type="term" value="F:zinc ion binding"/>
    <property type="evidence" value="ECO:0007669"/>
    <property type="project" value="UniProtKB-KW"/>
</dbReference>
<name>A0A4E9FSI2_BRUMA</name>
<evidence type="ECO:0000256" key="8">
    <source>
        <dbReference type="ARBA" id="ARBA00023163"/>
    </source>
</evidence>
<dbReference type="Gene3D" id="3.30.160.60">
    <property type="entry name" value="Classic Zinc Finger"/>
    <property type="match status" value="10"/>
</dbReference>
<dbReference type="WBParaSite" id="Bm9847.1">
    <property type="protein sequence ID" value="Bm9847.1"/>
    <property type="gene ID" value="WBGene00230108"/>
</dbReference>
<dbReference type="CTD" id="6099563"/>
<feature type="domain" description="C2H2-type" evidence="11">
    <location>
        <begin position="431"/>
        <end position="458"/>
    </location>
</feature>
<dbReference type="FunFam" id="3.30.160.60:FF:001732">
    <property type="entry name" value="Zgc:162936"/>
    <property type="match status" value="1"/>
</dbReference>
<dbReference type="OrthoDB" id="7327383at2759"/>
<dbReference type="AlphaFoldDB" id="A0A4E9FSI2"/>
<dbReference type="FunFam" id="3.30.160.60:FF:001485">
    <property type="entry name" value="Krueppel-related zinc finger protein"/>
    <property type="match status" value="1"/>
</dbReference>
<reference evidence="12" key="2">
    <citation type="submission" date="2019-04" db="EMBL/GenBank/DDBJ databases">
        <authorList>
            <person name="Howe K."/>
            <person name="Paulini M."/>
            <person name="Williams G."/>
        </authorList>
    </citation>
    <scope>NUCLEOTIDE SEQUENCE [LARGE SCALE GENOMIC DNA]</scope>
    <source>
        <strain evidence="12">FR3</strain>
    </source>
</reference>
<evidence type="ECO:0000256" key="9">
    <source>
        <dbReference type="ARBA" id="ARBA00023242"/>
    </source>
</evidence>
<dbReference type="PANTHER" id="PTHR16515">
    <property type="entry name" value="PR DOMAIN ZINC FINGER PROTEIN"/>
    <property type="match status" value="1"/>
</dbReference>
<reference evidence="13" key="1">
    <citation type="journal article" date="2007" name="Science">
        <title>Draft genome of the filarial nematode parasite Brugia malayi.</title>
        <authorList>
            <person name="Ghedin E."/>
            <person name="Wang S."/>
            <person name="Spiro D."/>
            <person name="Caler E."/>
            <person name="Zhao Q."/>
            <person name="Crabtree J."/>
            <person name="Allen J.E."/>
            <person name="Delcher A.L."/>
            <person name="Guiliano D.B."/>
            <person name="Miranda-Saavedra D."/>
            <person name="Angiuoli S.V."/>
            <person name="Creasy T."/>
            <person name="Amedeo P."/>
            <person name="Haas B."/>
            <person name="El-Sayed N.M."/>
            <person name="Wortman J.R."/>
            <person name="Feldblyum T."/>
            <person name="Tallon L."/>
            <person name="Schatz M."/>
            <person name="Shumway M."/>
            <person name="Koo H."/>
            <person name="Salzberg S.L."/>
            <person name="Schobel S."/>
            <person name="Pertea M."/>
            <person name="Pop M."/>
            <person name="White O."/>
            <person name="Barton G.J."/>
            <person name="Carlow C.K."/>
            <person name="Crawford M.J."/>
            <person name="Daub J."/>
            <person name="Dimmic M.W."/>
            <person name="Estes C.F."/>
            <person name="Foster J.M."/>
            <person name="Ganatra M."/>
            <person name="Gregory W.F."/>
            <person name="Johnson N.M."/>
            <person name="Jin J."/>
            <person name="Komuniecki R."/>
            <person name="Korf I."/>
            <person name="Kumar S."/>
            <person name="Laney S."/>
            <person name="Li B.W."/>
            <person name="Li W."/>
            <person name="Lindblom T.H."/>
            <person name="Lustigman S."/>
            <person name="Ma D."/>
            <person name="Maina C.V."/>
            <person name="Martin D.M."/>
            <person name="McCarter J.P."/>
            <person name="McReynolds L."/>
            <person name="Mitreva M."/>
            <person name="Nutman T.B."/>
            <person name="Parkinson J."/>
            <person name="Peregrin-Alvarez J.M."/>
            <person name="Poole C."/>
            <person name="Ren Q."/>
            <person name="Saunders L."/>
            <person name="Sluder A.E."/>
            <person name="Smith K."/>
            <person name="Stanke M."/>
            <person name="Unnasch T.R."/>
            <person name="Ware J."/>
            <person name="Wei A.D."/>
            <person name="Weil G."/>
            <person name="Williams D.J."/>
            <person name="Zhang Y."/>
            <person name="Williams S.A."/>
            <person name="Fraser-Liggett C."/>
            <person name="Slatko B."/>
            <person name="Blaxter M.L."/>
            <person name="Scott A.L."/>
        </authorList>
    </citation>
    <scope>NUCLEOTIDE SEQUENCE</scope>
    <source>
        <strain evidence="13">FR3</strain>
    </source>
</reference>
<dbReference type="RefSeq" id="XP_042938517.1">
    <property type="nucleotide sequence ID" value="XM_043082583.1"/>
</dbReference>
<organism evidence="12">
    <name type="scientific">Brugia malayi</name>
    <name type="common">Filarial nematode worm</name>
    <dbReference type="NCBI Taxonomy" id="6279"/>
    <lineage>
        <taxon>Eukaryota</taxon>
        <taxon>Metazoa</taxon>
        <taxon>Ecdysozoa</taxon>
        <taxon>Nematoda</taxon>
        <taxon>Chromadorea</taxon>
        <taxon>Rhabditida</taxon>
        <taxon>Spirurina</taxon>
        <taxon>Spiruromorpha</taxon>
        <taxon>Filarioidea</taxon>
        <taxon>Onchocercidae</taxon>
        <taxon>Brugia</taxon>
    </lineage>
</organism>
<accession>A0A4E9FSI2</accession>
<dbReference type="GO" id="GO:0045893">
    <property type="term" value="P:positive regulation of DNA-templated transcription"/>
    <property type="evidence" value="ECO:0007669"/>
    <property type="project" value="UniProtKB-ARBA"/>
</dbReference>
<evidence type="ECO:0000256" key="3">
    <source>
        <dbReference type="ARBA" id="ARBA00022737"/>
    </source>
</evidence>
<feature type="domain" description="C2H2-type" evidence="11">
    <location>
        <begin position="182"/>
        <end position="209"/>
    </location>
</feature>
<dbReference type="FunFam" id="3.30.160.60:FF:000358">
    <property type="entry name" value="zinc finger protein 24"/>
    <property type="match status" value="1"/>
</dbReference>
<dbReference type="GO" id="GO:0043565">
    <property type="term" value="F:sequence-specific DNA binding"/>
    <property type="evidence" value="ECO:0007669"/>
    <property type="project" value="UniProtKB-ARBA"/>
</dbReference>
<dbReference type="FunFam" id="3.30.160.60:FF:000774">
    <property type="entry name" value="Zinc finger protein"/>
    <property type="match status" value="1"/>
</dbReference>
<dbReference type="FunFam" id="3.30.160.60:FF:000186">
    <property type="entry name" value="Zinc finger protein 366"/>
    <property type="match status" value="1"/>
</dbReference>
<evidence type="ECO:0000256" key="7">
    <source>
        <dbReference type="ARBA" id="ARBA00023125"/>
    </source>
</evidence>
<dbReference type="KEGG" id="bmy:BM_BM9847"/>
<reference evidence="14" key="3">
    <citation type="submission" date="2022-04" db="UniProtKB">
        <authorList>
            <consortium name="WormBaseParasite"/>
        </authorList>
    </citation>
    <scope>IDENTIFICATION</scope>
</reference>
<dbReference type="InterPro" id="IPR050331">
    <property type="entry name" value="Zinc_finger"/>
</dbReference>
<dbReference type="Proteomes" id="UP000006672">
    <property type="component" value="Unassembled WGS sequence"/>
</dbReference>
<evidence type="ECO:0000256" key="1">
    <source>
        <dbReference type="ARBA" id="ARBA00004123"/>
    </source>
</evidence>
<dbReference type="PANTHER" id="PTHR16515:SF49">
    <property type="entry name" value="GASTRULA ZINC FINGER PROTEIN XLCGF49.1-LIKE-RELATED"/>
    <property type="match status" value="1"/>
</dbReference>
<protein>
    <recommendedName>
        <fullName evidence="11">C2H2-type domain-containing protein</fullName>
    </recommendedName>
</protein>
<accession>A0A8L7TLS9</accession>
<feature type="domain" description="C2H2-type" evidence="11">
    <location>
        <begin position="322"/>
        <end position="349"/>
    </location>
</feature>
<evidence type="ECO:0000256" key="6">
    <source>
        <dbReference type="ARBA" id="ARBA00023015"/>
    </source>
</evidence>
<dbReference type="FunFam" id="3.30.160.60:FF:001289">
    <property type="entry name" value="Zinc finger protein 574"/>
    <property type="match status" value="1"/>
</dbReference>
<dbReference type="GO" id="GO:0000122">
    <property type="term" value="P:negative regulation of transcription by RNA polymerase II"/>
    <property type="evidence" value="ECO:0007669"/>
    <property type="project" value="UniProtKB-ARBA"/>
</dbReference>
<dbReference type="FunFam" id="3.30.160.60:FF:000446">
    <property type="entry name" value="Zinc finger protein"/>
    <property type="match status" value="1"/>
</dbReference>
<sequence>MKPALKFNGVELQIVPVRACCLEPLGISISYIAMDGELITSGSAFQVMLIRHNATAQTDQTEPLDLSISKVRDDGDGSQCLSVERKDEGEVGLQMLQIKPLNSPVPKVKQEGNKSQGLSVEGVSDERIKLRRQFVPIETPVEVIELSRQEKRTIKKQRCDICRKEVAKIKEHMMTHTGEKPYSCSICKKKFSRSSHVKGHMMTHTGEKPYSCSTCKKIFNDYSNMKKHMMTHAGEKPYCCSICKQNFSQSQSMKKHMMIHTGEKPYSCSICKQNFTHSQSMKKHMMIHTGEKPYSCPRCGKSFIVSGNMKSHMMTHTGEKPYSCSKCGKSYTRKHSLQSHMAAQTDQTEPLDLSISKVKEKGDGSQGLSMEAVSDEGIKPLLRLVPIESLMEEIELSKQKERRKKQRCDICRKEVTYMKTHMMTHTGGKPHSCPICKRNFTCLQNIKKHMITHTGEKPFSCRICKKNFTQSCHVKQHMMIHTGAKPYSCPVCKKNFTQITVAIYCSYTLVSKKMLMATKVFTRYPYVPEIIDEGRINENERFIFYNTTKKVWTFHRLAFNDSIMIRMDNTYFNFSESNKNQSFVTFYFLDKDEYEIVHFMFCLGSSEVKLKCIYKPYESAVTMWWFPPYGHLYHEFILLFSSQGIMVFLKEKLYLTSKSCISRIPDITKFKHNSVGIHSLATMVEVRPESARIPSNWHIIKPIPINHKIVIKYYPDKEDEKSIVTIRLTDKNEITALTVIVDHKMGMLLARRVRLDNQNIKCVVFARTERIFWSLVGQIEISVFPHQYKVAMRAVRGKFFDMPMDECMVYGHHLSPYDIQQTVFDSTNKRTVFYAYYIEPV</sequence>
<dbReference type="PROSITE" id="PS00028">
    <property type="entry name" value="ZINC_FINGER_C2H2_1"/>
    <property type="match status" value="7"/>
</dbReference>
<keyword evidence="2" id="KW-0479">Metal-binding</keyword>
<feature type="domain" description="C2H2-type" evidence="11">
    <location>
        <begin position="266"/>
        <end position="293"/>
    </location>
</feature>
<keyword evidence="9" id="KW-0539">Nucleus</keyword>
<dbReference type="GO" id="GO:0005634">
    <property type="term" value="C:nucleus"/>
    <property type="evidence" value="ECO:0007669"/>
    <property type="project" value="UniProtKB-SubCell"/>
</dbReference>
<evidence type="ECO:0000256" key="10">
    <source>
        <dbReference type="PROSITE-ProRule" id="PRU00042"/>
    </source>
</evidence>
<keyword evidence="6" id="KW-0805">Transcription regulation</keyword>
<evidence type="ECO:0000256" key="5">
    <source>
        <dbReference type="ARBA" id="ARBA00022833"/>
    </source>
</evidence>
<evidence type="ECO:0000313" key="14">
    <source>
        <dbReference type="WBParaSite" id="Bm9847.1"/>
    </source>
</evidence>
<dbReference type="EMBL" id="CAAKNF010000195">
    <property type="protein sequence ID" value="VIO99552.1"/>
    <property type="molecule type" value="Genomic_DNA"/>
</dbReference>
<evidence type="ECO:0000313" key="13">
    <source>
        <dbReference type="Proteomes" id="UP000006672"/>
    </source>
</evidence>
<comment type="subcellular location">
    <subcellularLocation>
        <location evidence="1">Nucleus</location>
    </subcellularLocation>
</comment>
<dbReference type="InterPro" id="IPR036236">
    <property type="entry name" value="Znf_C2H2_sf"/>
</dbReference>
<dbReference type="SMART" id="SM00355">
    <property type="entry name" value="ZnF_C2H2"/>
    <property type="match status" value="10"/>
</dbReference>
<evidence type="ECO:0000256" key="4">
    <source>
        <dbReference type="ARBA" id="ARBA00022771"/>
    </source>
</evidence>
<dbReference type="Pfam" id="PF00096">
    <property type="entry name" value="zf-C2H2"/>
    <property type="match status" value="5"/>
</dbReference>
<dbReference type="FunFam" id="3.30.160.60:FF:000512">
    <property type="entry name" value="zinc finger protein 197 isoform X1"/>
    <property type="match status" value="1"/>
</dbReference>
<keyword evidence="7" id="KW-0238">DNA-binding</keyword>
<proteinExistence type="predicted"/>
<feature type="domain" description="C2H2-type" evidence="11">
    <location>
        <begin position="459"/>
        <end position="486"/>
    </location>
</feature>
<evidence type="ECO:0000259" key="11">
    <source>
        <dbReference type="PROSITE" id="PS50157"/>
    </source>
</evidence>
<keyword evidence="4 10" id="KW-0863">Zinc-finger</keyword>
<keyword evidence="13" id="KW-1185">Reference proteome</keyword>
<dbReference type="GeneID" id="6099563"/>
<gene>
    <name evidence="12" type="primary">Bm9847</name>
    <name evidence="12" type="ORF">BM_BM9847</name>
</gene>
<evidence type="ECO:0000256" key="2">
    <source>
        <dbReference type="ARBA" id="ARBA00022723"/>
    </source>
</evidence>
<keyword evidence="3" id="KW-0677">Repeat</keyword>
<keyword evidence="5" id="KW-0862">Zinc</keyword>
<keyword evidence="8" id="KW-0804">Transcription</keyword>
<feature type="domain" description="C2H2-type" evidence="11">
    <location>
        <begin position="238"/>
        <end position="265"/>
    </location>
</feature>
<dbReference type="SUPFAM" id="SSF57667">
    <property type="entry name" value="beta-beta-alpha zinc fingers"/>
    <property type="match status" value="5"/>
</dbReference>
<evidence type="ECO:0000313" key="12">
    <source>
        <dbReference type="EMBL" id="VIO99552.1"/>
    </source>
</evidence>
<dbReference type="GO" id="GO:0005694">
    <property type="term" value="C:chromosome"/>
    <property type="evidence" value="ECO:0007669"/>
    <property type="project" value="UniProtKB-ARBA"/>
</dbReference>
<dbReference type="InterPro" id="IPR013087">
    <property type="entry name" value="Znf_C2H2_type"/>
</dbReference>
<feature type="domain" description="C2H2-type" evidence="11">
    <location>
        <begin position="210"/>
        <end position="237"/>
    </location>
</feature>
<dbReference type="PROSITE" id="PS50157">
    <property type="entry name" value="ZINC_FINGER_C2H2_2"/>
    <property type="match status" value="8"/>
</dbReference>